<evidence type="ECO:0000313" key="1">
    <source>
        <dbReference type="EMBL" id="CEO52559.1"/>
    </source>
</evidence>
<accession>A0A0B7K5T2</accession>
<sequence>MTGATASLKDFVIPKRGPKILIFKVNQ</sequence>
<dbReference type="AlphaFoldDB" id="A0A0B7K5T2"/>
<reference evidence="1" key="1">
    <citation type="submission" date="2015-01" db="EMBL/GenBank/DDBJ databases">
        <authorList>
            <person name="Durling Mikael"/>
        </authorList>
    </citation>
    <scope>NUCLEOTIDE SEQUENCE</scope>
</reference>
<protein>
    <submittedName>
        <fullName evidence="1">Uncharacterized protein</fullName>
    </submittedName>
</protein>
<gene>
    <name evidence="1" type="ORF">BN869_000008617_1</name>
</gene>
<organism evidence="1">
    <name type="scientific">Bionectria ochroleuca</name>
    <name type="common">Gliocladium roseum</name>
    <dbReference type="NCBI Taxonomy" id="29856"/>
    <lineage>
        <taxon>Eukaryota</taxon>
        <taxon>Fungi</taxon>
        <taxon>Dikarya</taxon>
        <taxon>Ascomycota</taxon>
        <taxon>Pezizomycotina</taxon>
        <taxon>Sordariomycetes</taxon>
        <taxon>Hypocreomycetidae</taxon>
        <taxon>Hypocreales</taxon>
        <taxon>Bionectriaceae</taxon>
        <taxon>Clonostachys</taxon>
    </lineage>
</organism>
<dbReference type="EMBL" id="CDPU01000029">
    <property type="protein sequence ID" value="CEO52559.1"/>
    <property type="molecule type" value="Genomic_DNA"/>
</dbReference>
<proteinExistence type="predicted"/>
<name>A0A0B7K5T2_BIOOC</name>